<evidence type="ECO:0000313" key="5">
    <source>
        <dbReference type="Proteomes" id="UP001321473"/>
    </source>
</evidence>
<evidence type="ECO:0000256" key="2">
    <source>
        <dbReference type="SAM" id="MobiDB-lite"/>
    </source>
</evidence>
<organism evidence="4 5">
    <name type="scientific">Amblyomma americanum</name>
    <name type="common">Lone star tick</name>
    <dbReference type="NCBI Taxonomy" id="6943"/>
    <lineage>
        <taxon>Eukaryota</taxon>
        <taxon>Metazoa</taxon>
        <taxon>Ecdysozoa</taxon>
        <taxon>Arthropoda</taxon>
        <taxon>Chelicerata</taxon>
        <taxon>Arachnida</taxon>
        <taxon>Acari</taxon>
        <taxon>Parasitiformes</taxon>
        <taxon>Ixodida</taxon>
        <taxon>Ixodoidea</taxon>
        <taxon>Ixodidae</taxon>
        <taxon>Amblyomminae</taxon>
        <taxon>Amblyomma</taxon>
    </lineage>
</organism>
<dbReference type="GO" id="GO:0016485">
    <property type="term" value="P:protein processing"/>
    <property type="evidence" value="ECO:0007669"/>
    <property type="project" value="TreeGrafter"/>
</dbReference>
<accession>A0AAQ4D808</accession>
<feature type="compositionally biased region" description="Low complexity" evidence="2">
    <location>
        <begin position="44"/>
        <end position="62"/>
    </location>
</feature>
<feature type="region of interest" description="Disordered" evidence="2">
    <location>
        <begin position="1"/>
        <end position="99"/>
    </location>
</feature>
<sequence>MFPASLAGQEEAKETEPKSEQKSLPQLPHEEQSRSRKALKAQEHQQQPQQQQQQLQKEAQQHGAELREPKEKSEQPRPPKQGDDHVGPVPPAGGSSRHTSPETIVTAFVLIAGAIIFGIVLATTSSTPKTTCDKPGCREVLDYMDGIVDKSVKPCHDFYRHVCGRWIGNASLPDPLASSFMAEVLLNYTARRHREMVARQALAEPADLVSRYYNSCISYLGVSRTIREIVDKVLEVSGIKLESWLKMSSEQTFFKLLHLSFLYRLNALFMLTAGINDNKTHLAIDRWRSFKQRLPKTDKDGQGNTYLAAVLKAIGTEGVNDAVIAQCHTLDDSIGLNETVRRKQRSPLAPTSAAECTEFPPEKWIQGTNAQEKVKLSPNTNVLARDFKATCSDLKSVLLHKTTPVGTVYPLALLAVDFLKLDFMLSTQSKQLEGELVQKVCHLDTMTTFKRLWLPALSKVLSISPDTVEAISGYFKTLKMMIEEAGVRYPKWMNIKDRITALARLKEMRISTFSNGTLSKDDLENSRFQQSLKIASEWISNKATVLERTKAPDDVDEDSTLAEDEEYLETVEVQLLADMTTNTVIVPHMFAVPPVVFSDISAGTYANLAMFGFHIARKVMSLLLGVRGVSPWSNDTASYYAAAQSCYANNSGAFHGLLGDAEFDEAVGAAFALRVVLQVGLALQVYHLLMHTWRQDRRPADARCASSGGTVLQCYMVKNLERGQLLMSPKVPLRFTKFFVLQQGLSLKN</sequence>
<dbReference type="InterPro" id="IPR008753">
    <property type="entry name" value="Peptidase_M13_N"/>
</dbReference>
<dbReference type="GO" id="GO:0005886">
    <property type="term" value="C:plasma membrane"/>
    <property type="evidence" value="ECO:0007669"/>
    <property type="project" value="TreeGrafter"/>
</dbReference>
<dbReference type="PROSITE" id="PS51885">
    <property type="entry name" value="NEPRILYSIN"/>
    <property type="match status" value="1"/>
</dbReference>
<dbReference type="InterPro" id="IPR024079">
    <property type="entry name" value="MetalloPept_cat_dom_sf"/>
</dbReference>
<evidence type="ECO:0000256" key="1">
    <source>
        <dbReference type="ARBA" id="ARBA00007357"/>
    </source>
</evidence>
<dbReference type="InterPro" id="IPR042089">
    <property type="entry name" value="Peptidase_M13_dom_2"/>
</dbReference>
<name>A0AAQ4D808_AMBAM</name>
<dbReference type="InterPro" id="IPR000718">
    <property type="entry name" value="Peptidase_M13"/>
</dbReference>
<protein>
    <recommendedName>
        <fullName evidence="3">Peptidase M13 N-terminal domain-containing protein</fullName>
    </recommendedName>
</protein>
<proteinExistence type="inferred from homology"/>
<dbReference type="AlphaFoldDB" id="A0AAQ4D808"/>
<dbReference type="Gene3D" id="3.40.390.10">
    <property type="entry name" value="Collagenase (Catalytic Domain)"/>
    <property type="match status" value="1"/>
</dbReference>
<feature type="compositionally biased region" description="Basic and acidic residues" evidence="2">
    <location>
        <begin position="10"/>
        <end position="21"/>
    </location>
</feature>
<comment type="similarity">
    <text evidence="1">Belongs to the peptidase M13 family.</text>
</comment>
<gene>
    <name evidence="4" type="ORF">V5799_003769</name>
</gene>
<evidence type="ECO:0000313" key="4">
    <source>
        <dbReference type="EMBL" id="KAK8758598.1"/>
    </source>
</evidence>
<dbReference type="Proteomes" id="UP001321473">
    <property type="component" value="Unassembled WGS sequence"/>
</dbReference>
<keyword evidence="5" id="KW-1185">Reference proteome</keyword>
<feature type="compositionally biased region" description="Basic and acidic residues" evidence="2">
    <location>
        <begin position="64"/>
        <end position="86"/>
    </location>
</feature>
<dbReference type="Pfam" id="PF05649">
    <property type="entry name" value="Peptidase_M13_N"/>
    <property type="match status" value="1"/>
</dbReference>
<evidence type="ECO:0000259" key="3">
    <source>
        <dbReference type="Pfam" id="PF05649"/>
    </source>
</evidence>
<dbReference type="SUPFAM" id="SSF55486">
    <property type="entry name" value="Metalloproteases ('zincins'), catalytic domain"/>
    <property type="match status" value="1"/>
</dbReference>
<feature type="domain" description="Peptidase M13 N-terminal" evidence="3">
    <location>
        <begin position="154"/>
        <end position="277"/>
    </location>
</feature>
<dbReference type="PANTHER" id="PTHR11733:SF241">
    <property type="entry name" value="GH26575P-RELATED"/>
    <property type="match status" value="1"/>
</dbReference>
<reference evidence="4 5" key="1">
    <citation type="journal article" date="2023" name="Arcadia Sci">
        <title>De novo assembly of a long-read Amblyomma americanum tick genome.</title>
        <authorList>
            <person name="Chou S."/>
            <person name="Poskanzer K.E."/>
            <person name="Rollins M."/>
            <person name="Thuy-Boun P.S."/>
        </authorList>
    </citation>
    <scope>NUCLEOTIDE SEQUENCE [LARGE SCALE GENOMIC DNA]</scope>
    <source>
        <strain evidence="4">F_SG_1</strain>
        <tissue evidence="4">Salivary glands</tissue>
    </source>
</reference>
<dbReference type="PANTHER" id="PTHR11733">
    <property type="entry name" value="ZINC METALLOPROTEASE FAMILY M13 NEPRILYSIN-RELATED"/>
    <property type="match status" value="1"/>
</dbReference>
<comment type="caution">
    <text evidence="4">The sequence shown here is derived from an EMBL/GenBank/DDBJ whole genome shotgun (WGS) entry which is preliminary data.</text>
</comment>
<dbReference type="EMBL" id="JARKHS020033943">
    <property type="protein sequence ID" value="KAK8758598.1"/>
    <property type="molecule type" value="Genomic_DNA"/>
</dbReference>
<dbReference type="GO" id="GO:0004222">
    <property type="term" value="F:metalloendopeptidase activity"/>
    <property type="evidence" value="ECO:0007669"/>
    <property type="project" value="InterPro"/>
</dbReference>
<dbReference type="Gene3D" id="1.10.1380.10">
    <property type="entry name" value="Neutral endopeptidase , domain2"/>
    <property type="match status" value="1"/>
</dbReference>